<accession>A0A5D4KI14</accession>
<comment type="caution">
    <text evidence="3">The sequence shown here is derived from an EMBL/GenBank/DDBJ whole genome shotgun (WGS) entry which is preliminary data.</text>
</comment>
<feature type="domain" description="Chromosomal replication initiator protein DnaA ATPAse" evidence="1">
    <location>
        <begin position="156"/>
        <end position="244"/>
    </location>
</feature>
<dbReference type="InterPro" id="IPR013317">
    <property type="entry name" value="DnaA_dom"/>
</dbReference>
<dbReference type="SUPFAM" id="SSF52540">
    <property type="entry name" value="P-loop containing nucleoside triphosphate hydrolases"/>
    <property type="match status" value="1"/>
</dbReference>
<dbReference type="FunFam" id="3.40.50.300:FF:000880">
    <property type="entry name" value="Primosomal protein DnaI"/>
    <property type="match status" value="1"/>
</dbReference>
<dbReference type="Gene3D" id="3.40.50.300">
    <property type="entry name" value="P-loop containing nucleotide triphosphate hydrolases"/>
    <property type="match status" value="1"/>
</dbReference>
<dbReference type="PANTHER" id="PTHR30050:SF8">
    <property type="entry name" value="PRIMOSOMAL PROTEIN DNAI"/>
    <property type="match status" value="1"/>
</dbReference>
<evidence type="ECO:0000259" key="2">
    <source>
        <dbReference type="Pfam" id="PF07319"/>
    </source>
</evidence>
<feature type="domain" description="Primosomal DnaI N-terminal" evidence="2">
    <location>
        <begin position="1"/>
        <end position="98"/>
    </location>
</feature>
<dbReference type="Proteomes" id="UP000323317">
    <property type="component" value="Unassembled WGS sequence"/>
</dbReference>
<reference evidence="3 4" key="1">
    <citation type="submission" date="2019-08" db="EMBL/GenBank/DDBJ databases">
        <title>Bacillus genomes from the desert of Cuatro Cienegas, Coahuila.</title>
        <authorList>
            <person name="Olmedo-Alvarez G."/>
        </authorList>
    </citation>
    <scope>NUCLEOTIDE SEQUENCE [LARGE SCALE GENOMIC DNA]</scope>
    <source>
        <strain evidence="3 4">CH40_1T</strain>
    </source>
</reference>
<name>A0A5D4KI14_9BACI</name>
<evidence type="ECO:0000313" key="3">
    <source>
        <dbReference type="EMBL" id="TYR76914.1"/>
    </source>
</evidence>
<evidence type="ECO:0000313" key="4">
    <source>
        <dbReference type="Proteomes" id="UP000323317"/>
    </source>
</evidence>
<dbReference type="InterPro" id="IPR027417">
    <property type="entry name" value="P-loop_NTPase"/>
</dbReference>
<proteinExistence type="predicted"/>
<evidence type="ECO:0000259" key="1">
    <source>
        <dbReference type="Pfam" id="PF00308"/>
    </source>
</evidence>
<gene>
    <name evidence="3" type="primary">dnaI</name>
    <name evidence="3" type="ORF">FZC79_04250</name>
</gene>
<dbReference type="CDD" id="cd00009">
    <property type="entry name" value="AAA"/>
    <property type="match status" value="1"/>
</dbReference>
<dbReference type="RefSeq" id="WP_148945613.1">
    <property type="nucleotide sequence ID" value="NZ_JBNIKK010000005.1"/>
</dbReference>
<dbReference type="AlphaFoldDB" id="A0A5D4KI14"/>
<organism evidence="3 4">
    <name type="scientific">Rossellomorea vietnamensis</name>
    <dbReference type="NCBI Taxonomy" id="218284"/>
    <lineage>
        <taxon>Bacteria</taxon>
        <taxon>Bacillati</taxon>
        <taxon>Bacillota</taxon>
        <taxon>Bacilli</taxon>
        <taxon>Bacillales</taxon>
        <taxon>Bacillaceae</taxon>
        <taxon>Rossellomorea</taxon>
    </lineage>
</organism>
<dbReference type="Pfam" id="PF00308">
    <property type="entry name" value="Bac_DnaA"/>
    <property type="match status" value="1"/>
</dbReference>
<dbReference type="EMBL" id="VTEH01000002">
    <property type="protein sequence ID" value="TYR76914.1"/>
    <property type="molecule type" value="Genomic_DNA"/>
</dbReference>
<protein>
    <submittedName>
        <fullName evidence="3">Primosomal protein DnaI</fullName>
    </submittedName>
</protein>
<dbReference type="NCBIfam" id="NF006505">
    <property type="entry name" value="PRK08939.1"/>
    <property type="match status" value="1"/>
</dbReference>
<dbReference type="PANTHER" id="PTHR30050">
    <property type="entry name" value="CHROMOSOMAL REPLICATION INITIATOR PROTEIN DNAA"/>
    <property type="match status" value="1"/>
</dbReference>
<sequence length="310" mass="35963">MDSIQNSLKKLAGSQTFKERYEKMRQEIMQDDYVKHFIEKNQGKVTKTMVDNSMMKLYEYISQSKQCVDCPSLSECKNMMKGYDPHLVIRGELIDIEYHVCPRKEMDDEKRKSEKLIKSLYVPRDILQASFSTIDLDSPGRLEAVDLANEFVESYEAGRSQKGLYFHGKFGVGKSYLLGAIANQLADKKISSLLVYMPEFVREMKQSLNDHSMDEKLDAVKKAPILMLDDIGAETMSSWVRDEILGTILQFRMLENLPTFFTSNFDYEGLKHHLTYSQRGEEEKMKAARIMERIKYLTKPVLLDGINRRQ</sequence>
<dbReference type="InterPro" id="IPR009928">
    <property type="entry name" value="DnaI_N"/>
</dbReference>
<dbReference type="GO" id="GO:0006260">
    <property type="term" value="P:DNA replication"/>
    <property type="evidence" value="ECO:0007669"/>
    <property type="project" value="TreeGrafter"/>
</dbReference>
<dbReference type="Pfam" id="PF07319">
    <property type="entry name" value="DnaI_N"/>
    <property type="match status" value="1"/>
</dbReference>